<comment type="caution">
    <text evidence="1">The sequence shown here is derived from an EMBL/GenBank/DDBJ whole genome shotgun (WGS) entry which is preliminary data.</text>
</comment>
<accession>A0A2C9YEU0</accession>
<gene>
    <name evidence="1" type="ORF">BK699_05830</name>
</gene>
<dbReference type="EMBL" id="NFCF01000053">
    <property type="protein sequence ID" value="OTW52665.1"/>
    <property type="molecule type" value="Genomic_DNA"/>
</dbReference>
<dbReference type="SUPFAM" id="SSF48452">
    <property type="entry name" value="TPR-like"/>
    <property type="match status" value="1"/>
</dbReference>
<dbReference type="InterPro" id="IPR019734">
    <property type="entry name" value="TPR_rpt"/>
</dbReference>
<reference evidence="1 2" key="1">
    <citation type="submission" date="2016-10" db="EMBL/GenBank/DDBJ databases">
        <title>Comparative genomics of Bacillus thuringiensis reveals a path to pathogens against multiple invertebrate hosts.</title>
        <authorList>
            <person name="Zheng J."/>
            <person name="Gao Q."/>
            <person name="Liu H."/>
            <person name="Peng D."/>
            <person name="Ruan L."/>
            <person name="Sun M."/>
        </authorList>
    </citation>
    <scope>NUCLEOTIDE SEQUENCE [LARGE SCALE GENOMIC DNA]</scope>
    <source>
        <strain evidence="1">BGSC 4AC1</strain>
    </source>
</reference>
<dbReference type="InterPro" id="IPR011990">
    <property type="entry name" value="TPR-like_helical_dom_sf"/>
</dbReference>
<name>A0A2C9YEU0_BACTU</name>
<dbReference type="Gene3D" id="1.10.260.40">
    <property type="entry name" value="lambda repressor-like DNA-binding domains"/>
    <property type="match status" value="1"/>
</dbReference>
<dbReference type="GO" id="GO:0003677">
    <property type="term" value="F:DNA binding"/>
    <property type="evidence" value="ECO:0007669"/>
    <property type="project" value="InterPro"/>
</dbReference>
<dbReference type="InterPro" id="IPR001387">
    <property type="entry name" value="Cro/C1-type_HTH"/>
</dbReference>
<evidence type="ECO:0000313" key="2">
    <source>
        <dbReference type="Proteomes" id="UP000195152"/>
    </source>
</evidence>
<dbReference type="Gene3D" id="1.25.40.10">
    <property type="entry name" value="Tetratricopeptide repeat domain"/>
    <property type="match status" value="1"/>
</dbReference>
<dbReference type="InterPro" id="IPR010982">
    <property type="entry name" value="Lambda_DNA-bd_dom_sf"/>
</dbReference>
<dbReference type="SUPFAM" id="SSF47413">
    <property type="entry name" value="lambda repressor-like DNA-binding domains"/>
    <property type="match status" value="1"/>
</dbReference>
<dbReference type="Pfam" id="PF13181">
    <property type="entry name" value="TPR_8"/>
    <property type="match status" value="1"/>
</dbReference>
<organism evidence="1 2">
    <name type="scientific">Bacillus thuringiensis serovar mexicanensis</name>
    <dbReference type="NCBI Taxonomy" id="180868"/>
    <lineage>
        <taxon>Bacteria</taxon>
        <taxon>Bacillati</taxon>
        <taxon>Bacillota</taxon>
        <taxon>Bacilli</taxon>
        <taxon>Bacillales</taxon>
        <taxon>Bacillaceae</taxon>
        <taxon>Bacillus</taxon>
        <taxon>Bacillus cereus group</taxon>
    </lineage>
</organism>
<proteinExistence type="predicted"/>
<dbReference type="Proteomes" id="UP000195152">
    <property type="component" value="Unassembled WGS sequence"/>
</dbReference>
<dbReference type="RefSeq" id="WP_000715697.1">
    <property type="nucleotide sequence ID" value="NZ_NFCF01000053.1"/>
</dbReference>
<evidence type="ECO:0000313" key="1">
    <source>
        <dbReference type="EMBL" id="OTW52665.1"/>
    </source>
</evidence>
<dbReference type="AlphaFoldDB" id="A0A2C9YEU0"/>
<dbReference type="CDD" id="cd00093">
    <property type="entry name" value="HTH_XRE"/>
    <property type="match status" value="1"/>
</dbReference>
<sequence>MKKGSAIKYARRCAGLKQREVYERNNFTSSSLYSRIENNFNDIAEEQYDYFLNLLNVDFETFLQREKQLEAKLHTFFQSIHYLELDKAKEQMNEFENCDTKEFIFHSELNLLYEIYKYYYFIQTRDFDNASLSWNIIGCLKKDALLRETTIADFFHGIHLTYVNEIIKAEDIFSKILTNPTLKSFVDYGDLLFYSCRTKLRLGNYYEAILLGLDAFAYFNSELNYKRSVGISIQLATCYIAINNIKRAEEFVENILRNNLITFILPNHIPVVYHLKGEVHRHKGEFNVAIEWYKKSIEAARSKDPKCIFMKENLSSLYKYLNHTHNEKSLYNLVEVPTKHKNIEHEIIGQFYFLLMHNVDEAVSFIESKIG</sequence>
<protein>
    <submittedName>
        <fullName evidence="1">Transcriptional regulator</fullName>
    </submittedName>
</protein>